<dbReference type="OrthoDB" id="2684236at2759"/>
<gene>
    <name evidence="1" type="ORF">EW145_g6980</name>
</gene>
<organism evidence="1 2">
    <name type="scientific">Phellinidium pouzarii</name>
    <dbReference type="NCBI Taxonomy" id="167371"/>
    <lineage>
        <taxon>Eukaryota</taxon>
        <taxon>Fungi</taxon>
        <taxon>Dikarya</taxon>
        <taxon>Basidiomycota</taxon>
        <taxon>Agaricomycotina</taxon>
        <taxon>Agaricomycetes</taxon>
        <taxon>Hymenochaetales</taxon>
        <taxon>Hymenochaetaceae</taxon>
        <taxon>Phellinidium</taxon>
    </lineage>
</organism>
<dbReference type="PANTHER" id="PTHR34365:SF7">
    <property type="entry name" value="GLYCINE-RICH DOMAIN-CONTAINING PROTEIN 1"/>
    <property type="match status" value="1"/>
</dbReference>
<reference evidence="1 2" key="1">
    <citation type="submission" date="2019-02" db="EMBL/GenBank/DDBJ databases">
        <title>Genome sequencing of the rare red list fungi Phellinidium pouzarii.</title>
        <authorList>
            <person name="Buettner E."/>
            <person name="Kellner H."/>
        </authorList>
    </citation>
    <scope>NUCLEOTIDE SEQUENCE [LARGE SCALE GENOMIC DNA]</scope>
    <source>
        <strain evidence="1 2">DSM 108285</strain>
    </source>
</reference>
<sequence length="400" mass="44996">MALGPVDVLPATYNPFTKDISKSFDRHEQFKASLLRISPLVSIDRVKDQLLFIGAWLRFYQEAEEAGILNFVLARSVYRFELWLKHVVIERTGPLQPCELPPFDVAMMLHACMLSPRRHYEDGLVRFPQLLEIGAFPLENIAALIDSRTYIYTATTEQVKCWQERLGVPFDPLSYQEEVKDVTIRCPSCGEKLNVAWENNGCGYAESDFLCECLRCGLSVSHDRLCVAKFIKDLTNAYSSDQATLRGTLLNDRGEVVLARARLIALQVAKVLREEDGSLPALSETSMSVILQRLYDSVQTKAGQDRITELLRPYMQATSFTHDLAKAVPALRQFHLDLMATGICSPAFLSGHCNELSVAYKKYEAFLELIASPEGIESAVPSPDLDLVWHTHQLSGLSYK</sequence>
<dbReference type="Proteomes" id="UP000308199">
    <property type="component" value="Unassembled WGS sequence"/>
</dbReference>
<protein>
    <submittedName>
        <fullName evidence="1">Uncharacterized protein</fullName>
    </submittedName>
</protein>
<keyword evidence="2" id="KW-1185">Reference proteome</keyword>
<dbReference type="AlphaFoldDB" id="A0A4S4KVL5"/>
<dbReference type="Pfam" id="PF07173">
    <property type="entry name" value="GRDP-like"/>
    <property type="match status" value="1"/>
</dbReference>
<evidence type="ECO:0000313" key="1">
    <source>
        <dbReference type="EMBL" id="THH01080.1"/>
    </source>
</evidence>
<evidence type="ECO:0000313" key="2">
    <source>
        <dbReference type="Proteomes" id="UP000308199"/>
    </source>
</evidence>
<dbReference type="InterPro" id="IPR009836">
    <property type="entry name" value="GRDP-like"/>
</dbReference>
<comment type="caution">
    <text evidence="1">The sequence shown here is derived from an EMBL/GenBank/DDBJ whole genome shotgun (WGS) entry which is preliminary data.</text>
</comment>
<dbReference type="PANTHER" id="PTHR34365">
    <property type="entry name" value="ENOLASE (DUF1399)"/>
    <property type="match status" value="1"/>
</dbReference>
<accession>A0A4S4KVL5</accession>
<proteinExistence type="predicted"/>
<dbReference type="EMBL" id="SGPK01000606">
    <property type="protein sequence ID" value="THH01080.1"/>
    <property type="molecule type" value="Genomic_DNA"/>
</dbReference>
<name>A0A4S4KVL5_9AGAM</name>